<dbReference type="HOGENOM" id="CLU_200993_0_0_5"/>
<dbReference type="Proteomes" id="UP000002646">
    <property type="component" value="Unassembled WGS sequence"/>
</dbReference>
<dbReference type="PATRIC" id="fig|1094564.3.peg.1482"/>
<protein>
    <submittedName>
        <fullName evidence="1">Uncharacterized protein</fullName>
    </submittedName>
</protein>
<evidence type="ECO:0000313" key="2">
    <source>
        <dbReference type="Proteomes" id="UP000002646"/>
    </source>
</evidence>
<accession>J1JGR0</accession>
<evidence type="ECO:0000313" key="1">
    <source>
        <dbReference type="EMBL" id="EJF83737.1"/>
    </source>
</evidence>
<organism evidence="1 2">
    <name type="scientific">Cardidatus Bartonella washoeensis 085-0475</name>
    <dbReference type="NCBI Taxonomy" id="1094564"/>
    <lineage>
        <taxon>Bacteria</taxon>
        <taxon>Pseudomonadati</taxon>
        <taxon>Pseudomonadota</taxon>
        <taxon>Alphaproteobacteria</taxon>
        <taxon>Hyphomicrobiales</taxon>
        <taxon>Bartonellaceae</taxon>
        <taxon>Bartonella</taxon>
    </lineage>
</organism>
<dbReference type="EMBL" id="AILX01000019">
    <property type="protein sequence ID" value="EJF83737.1"/>
    <property type="molecule type" value="Genomic_DNA"/>
</dbReference>
<proteinExistence type="predicted"/>
<name>J1JGR0_9HYPH</name>
<sequence>MKIRYFFIVGAITSGLTVAIEASEHIVNQQQETIVAPYTVHETDSNPPETTNETLDTSN</sequence>
<dbReference type="AlphaFoldDB" id="J1JGR0"/>
<dbReference type="OrthoDB" id="7925510at2"/>
<dbReference type="RefSeq" id="WP_006926085.1">
    <property type="nucleotide sequence ID" value="NZ_JH725102.1"/>
</dbReference>
<comment type="caution">
    <text evidence="1">The sequence shown here is derived from an EMBL/GenBank/DDBJ whole genome shotgun (WGS) entry which is preliminary data.</text>
</comment>
<reference evidence="1 2" key="1">
    <citation type="submission" date="2012-03" db="EMBL/GenBank/DDBJ databases">
        <title>The Genome Sequence of Bartonella washoensis 085-0475.</title>
        <authorList>
            <consortium name="The Broad Institute Genome Sequencing Platform"/>
            <consortium name="The Broad Institute Genome Sequencing Center for Infectious Disease"/>
            <person name="Feldgarden M."/>
            <person name="Kirby J."/>
            <person name="Kosoy M."/>
            <person name="Birtles R."/>
            <person name="Probert W.S."/>
            <person name="Chiaraviglio L."/>
            <person name="Young S.K."/>
            <person name="Zeng Q."/>
            <person name="Gargeya S."/>
            <person name="Fitzgerald M."/>
            <person name="Haas B."/>
            <person name="Abouelleil A."/>
            <person name="Alvarado L."/>
            <person name="Arachchi H.M."/>
            <person name="Berlin A."/>
            <person name="Chapman S.B."/>
            <person name="Gearin G."/>
            <person name="Goldberg J."/>
            <person name="Griggs A."/>
            <person name="Gujja S."/>
            <person name="Hansen M."/>
            <person name="Heiman D."/>
            <person name="Howarth C."/>
            <person name="Larimer J."/>
            <person name="Lui A."/>
            <person name="MacDonald P.J.P."/>
            <person name="McCowen C."/>
            <person name="Montmayeur A."/>
            <person name="Murphy C."/>
            <person name="Neiman D."/>
            <person name="Pearson M."/>
            <person name="Priest M."/>
            <person name="Roberts A."/>
            <person name="Saif S."/>
            <person name="Shea T."/>
            <person name="Sisk P."/>
            <person name="Stolte C."/>
            <person name="Sykes S."/>
            <person name="Wortman J."/>
            <person name="Nusbaum C."/>
            <person name="Birren B."/>
        </authorList>
    </citation>
    <scope>NUCLEOTIDE SEQUENCE [LARGE SCALE GENOMIC DNA]</scope>
    <source>
        <strain evidence="1 2">085-0475</strain>
    </source>
</reference>
<gene>
    <name evidence="1" type="ORF">MCW_01286</name>
</gene>